<dbReference type="STRING" id="1703779.AMJ83_06540"/>
<dbReference type="GO" id="GO:0005507">
    <property type="term" value="F:copper ion binding"/>
    <property type="evidence" value="ECO:0007669"/>
    <property type="project" value="TreeGrafter"/>
</dbReference>
<gene>
    <name evidence="2" type="ORF">AMJ83_06540</name>
</gene>
<dbReference type="GO" id="GO:0010038">
    <property type="term" value="P:response to metal ion"/>
    <property type="evidence" value="ECO:0007669"/>
    <property type="project" value="InterPro"/>
</dbReference>
<comment type="similarity">
    <text evidence="1">Belongs to the CutA family.</text>
</comment>
<evidence type="ECO:0000313" key="2">
    <source>
        <dbReference type="EMBL" id="KPK63559.1"/>
    </source>
</evidence>
<dbReference type="Proteomes" id="UP000051373">
    <property type="component" value="Unassembled WGS sequence"/>
</dbReference>
<dbReference type="AlphaFoldDB" id="A0A0S8FSA0"/>
<dbReference type="PANTHER" id="PTHR23419">
    <property type="entry name" value="DIVALENT CATION TOLERANCE CUTA-RELATED"/>
    <property type="match status" value="1"/>
</dbReference>
<sequence>MNQKYIVVYTTFPNRRIAEKVIDGLVNAKMAACGNIFTLFSIYRWQGEVEKTPEYGAFIKTKRSRYRAVEKYIKENHPYELPEIIAWDIGCGQRTYLNWINKVTD</sequence>
<comment type="caution">
    <text evidence="2">The sequence shown here is derived from an EMBL/GenBank/DDBJ whole genome shotgun (WGS) entry which is preliminary data.</text>
</comment>
<reference evidence="2 3" key="1">
    <citation type="journal article" date="2015" name="Microbiome">
        <title>Genomic resolution of linkages in carbon, nitrogen, and sulfur cycling among widespread estuary sediment bacteria.</title>
        <authorList>
            <person name="Baker B.J."/>
            <person name="Lazar C.S."/>
            <person name="Teske A.P."/>
            <person name="Dick G.J."/>
        </authorList>
    </citation>
    <scope>NUCLEOTIDE SEQUENCE [LARGE SCALE GENOMIC DNA]</scope>
    <source>
        <strain evidence="2">SM23_42</strain>
    </source>
</reference>
<evidence type="ECO:0008006" key="4">
    <source>
        <dbReference type="Google" id="ProtNLM"/>
    </source>
</evidence>
<dbReference type="Pfam" id="PF03091">
    <property type="entry name" value="CutA1"/>
    <property type="match status" value="1"/>
</dbReference>
<dbReference type="InterPro" id="IPR015867">
    <property type="entry name" value="N-reg_PII/ATP_PRibTrfase_C"/>
</dbReference>
<protein>
    <recommendedName>
        <fullName evidence="4">Cation tolerance protein CutA</fullName>
    </recommendedName>
</protein>
<dbReference type="PANTHER" id="PTHR23419:SF8">
    <property type="entry name" value="FI09726P"/>
    <property type="match status" value="1"/>
</dbReference>
<proteinExistence type="inferred from homology"/>
<name>A0A0S8FSA0_UNCW3</name>
<organism evidence="2 3">
    <name type="scientific">candidate division WOR_3 bacterium SM23_42</name>
    <dbReference type="NCBI Taxonomy" id="1703779"/>
    <lineage>
        <taxon>Bacteria</taxon>
        <taxon>Bacteria division WOR-3</taxon>
    </lineage>
</organism>
<dbReference type="InterPro" id="IPR011322">
    <property type="entry name" value="N-reg_PII-like_a/b"/>
</dbReference>
<evidence type="ECO:0000313" key="3">
    <source>
        <dbReference type="Proteomes" id="UP000051373"/>
    </source>
</evidence>
<dbReference type="Gene3D" id="3.30.70.120">
    <property type="match status" value="1"/>
</dbReference>
<evidence type="ECO:0000256" key="1">
    <source>
        <dbReference type="ARBA" id="ARBA00010169"/>
    </source>
</evidence>
<dbReference type="SUPFAM" id="SSF54913">
    <property type="entry name" value="GlnB-like"/>
    <property type="match status" value="1"/>
</dbReference>
<accession>A0A0S8FSA0</accession>
<dbReference type="InterPro" id="IPR004323">
    <property type="entry name" value="Ion_tolerance_CutA"/>
</dbReference>
<dbReference type="EMBL" id="LJUJ01000011">
    <property type="protein sequence ID" value="KPK63559.1"/>
    <property type="molecule type" value="Genomic_DNA"/>
</dbReference>